<dbReference type="EMBL" id="BARS01011313">
    <property type="protein sequence ID" value="GAF88541.1"/>
    <property type="molecule type" value="Genomic_DNA"/>
</dbReference>
<feature type="coiled-coil region" evidence="1">
    <location>
        <begin position="39"/>
        <end position="68"/>
    </location>
</feature>
<proteinExistence type="predicted"/>
<feature type="non-terminal residue" evidence="2">
    <location>
        <position position="1"/>
    </location>
</feature>
<evidence type="ECO:0000313" key="2">
    <source>
        <dbReference type="EMBL" id="GAF88541.1"/>
    </source>
</evidence>
<accession>X0TMQ3</accession>
<sequence>NEFSLIEKEVRSSAMEAEMAAVAAVAAVNAKLTVEKIIHQSEEEARARAEARVEAQRLRAEAQSEALRVRLEGAERGRLEKEAEALKLANEEEARICADEGALRRKAEEEAKAYSEKDVLEETKIADANEKVQQMFNNFTIVDDAHSEKIKGRVVIDDELKRHRSTLISKSTTSAWWTNPDSIRKKRDASEGETALLRKGTWFYEQLQQAEAIVDSTNCIKNNNEYKKSTELIGETKIWWDPRGRTKKTPTRVNSARTRRWFFDAHEQENEID</sequence>
<gene>
    <name evidence="2" type="ORF">S01H1_20625</name>
</gene>
<keyword evidence="1" id="KW-0175">Coiled coil</keyword>
<dbReference type="AlphaFoldDB" id="X0TMQ3"/>
<name>X0TMQ3_9ZZZZ</name>
<feature type="non-terminal residue" evidence="2">
    <location>
        <position position="273"/>
    </location>
</feature>
<evidence type="ECO:0000256" key="1">
    <source>
        <dbReference type="SAM" id="Coils"/>
    </source>
</evidence>
<reference evidence="2" key="1">
    <citation type="journal article" date="2014" name="Front. Microbiol.">
        <title>High frequency of phylogenetically diverse reductive dehalogenase-homologous genes in deep subseafloor sedimentary metagenomes.</title>
        <authorList>
            <person name="Kawai M."/>
            <person name="Futagami T."/>
            <person name="Toyoda A."/>
            <person name="Takaki Y."/>
            <person name="Nishi S."/>
            <person name="Hori S."/>
            <person name="Arai W."/>
            <person name="Tsubouchi T."/>
            <person name="Morono Y."/>
            <person name="Uchiyama I."/>
            <person name="Ito T."/>
            <person name="Fujiyama A."/>
            <person name="Inagaki F."/>
            <person name="Takami H."/>
        </authorList>
    </citation>
    <scope>NUCLEOTIDE SEQUENCE</scope>
    <source>
        <strain evidence="2">Expedition CK06-06</strain>
    </source>
</reference>
<protein>
    <submittedName>
        <fullName evidence="2">Uncharacterized protein</fullName>
    </submittedName>
</protein>
<comment type="caution">
    <text evidence="2">The sequence shown here is derived from an EMBL/GenBank/DDBJ whole genome shotgun (WGS) entry which is preliminary data.</text>
</comment>
<organism evidence="2">
    <name type="scientific">marine sediment metagenome</name>
    <dbReference type="NCBI Taxonomy" id="412755"/>
    <lineage>
        <taxon>unclassified sequences</taxon>
        <taxon>metagenomes</taxon>
        <taxon>ecological metagenomes</taxon>
    </lineage>
</organism>